<protein>
    <recommendedName>
        <fullName evidence="3">RING-type domain-containing protein</fullName>
    </recommendedName>
</protein>
<evidence type="ECO:0000259" key="3">
    <source>
        <dbReference type="PROSITE" id="PS50089"/>
    </source>
</evidence>
<evidence type="ECO:0000313" key="5">
    <source>
        <dbReference type="Proteomes" id="UP001390339"/>
    </source>
</evidence>
<feature type="domain" description="RING-type" evidence="3">
    <location>
        <begin position="30"/>
        <end position="83"/>
    </location>
</feature>
<feature type="compositionally biased region" description="Acidic residues" evidence="2">
    <location>
        <begin position="169"/>
        <end position="191"/>
    </location>
</feature>
<dbReference type="EMBL" id="JAPCWZ010000003">
    <property type="protein sequence ID" value="KAK8873481.1"/>
    <property type="molecule type" value="Genomic_DNA"/>
</dbReference>
<evidence type="ECO:0000313" key="4">
    <source>
        <dbReference type="EMBL" id="KAK8873481.1"/>
    </source>
</evidence>
<keyword evidence="1" id="KW-0862">Zinc</keyword>
<feature type="compositionally biased region" description="Basic and acidic residues" evidence="2">
    <location>
        <begin position="129"/>
        <end position="149"/>
    </location>
</feature>
<comment type="caution">
    <text evidence="4">The sequence shown here is derived from an EMBL/GenBank/DDBJ whole genome shotgun (WGS) entry which is preliminary data.</text>
</comment>
<evidence type="ECO:0000256" key="2">
    <source>
        <dbReference type="SAM" id="MobiDB-lite"/>
    </source>
</evidence>
<keyword evidence="1" id="KW-0863">Zinc-finger</keyword>
<proteinExistence type="predicted"/>
<feature type="region of interest" description="Disordered" evidence="2">
    <location>
        <begin position="125"/>
        <end position="276"/>
    </location>
</feature>
<keyword evidence="5" id="KW-1185">Reference proteome</keyword>
<name>A0ABR2J6R3_9PEZI</name>
<dbReference type="InterPro" id="IPR001841">
    <property type="entry name" value="Znf_RING"/>
</dbReference>
<accession>A0ABR2J6R3</accession>
<dbReference type="Proteomes" id="UP001390339">
    <property type="component" value="Unassembled WGS sequence"/>
</dbReference>
<sequence>MTKNGNPHASSSSLNVNIDHAKAVPETYRCDSCRCYIEMPDIDGSVWKVPFDLSCGHRCCWDCTEPKVGDNSSRIPSECPRCHSHVTLWYDEGLFRALEERAARAAPASPASSHSDSTLVYEQAYSNEGNRRGQDAAEPSRRDGGKDAGPHNSNGTEYSSDSDSALGEVSEDEGEEEEEEDYDDDDDDDSEVGGARCDTRSSILERPEKRSSILEKPAQRSSLLETPERRPSVGQTADVFVYMDSKDVSTYEEKEQEQEQEKWHGHQPVSRETRRRPVSFYETRRYSITPIVKIKRYSITPSMAAKMPPVYEAYGNESTYSLSSTRCEVSPTRVEGVGWPRDGDTHVETPDAENPRQRRRNTYRSHTDTEIRHSVTTSQTEGCFCPNCHYDLSKTPESDRPTHQRHDSSRTSSSSTNVDESPRKDSSSRRRRRRHTISSGKMEDHAPSLGSPKDEKHRKRQSHRSRDSTSGSGSSGSPKHLNRGSRELARQILGMFIAPSPKPRRRR</sequence>
<dbReference type="PROSITE" id="PS50089">
    <property type="entry name" value="ZF_RING_2"/>
    <property type="match status" value="1"/>
</dbReference>
<evidence type="ECO:0000256" key="1">
    <source>
        <dbReference type="PROSITE-ProRule" id="PRU00175"/>
    </source>
</evidence>
<feature type="compositionally biased region" description="Basic and acidic residues" evidence="2">
    <location>
        <begin position="395"/>
        <end position="409"/>
    </location>
</feature>
<reference evidence="4 5" key="1">
    <citation type="journal article" date="2024" name="IMA Fungus">
        <title>Apiospora arundinis, a panoply of carbohydrate-active enzymes and secondary metabolites.</title>
        <authorList>
            <person name="Sorensen T."/>
            <person name="Petersen C."/>
            <person name="Muurmann A.T."/>
            <person name="Christiansen J.V."/>
            <person name="Brundto M.L."/>
            <person name="Overgaard C.K."/>
            <person name="Boysen A.T."/>
            <person name="Wollenberg R.D."/>
            <person name="Larsen T.O."/>
            <person name="Sorensen J.L."/>
            <person name="Nielsen K.L."/>
            <person name="Sondergaard T.E."/>
        </authorList>
    </citation>
    <scope>NUCLEOTIDE SEQUENCE [LARGE SCALE GENOMIC DNA]</scope>
    <source>
        <strain evidence="4 5">AAU 773</strain>
    </source>
</reference>
<feature type="region of interest" description="Disordered" evidence="2">
    <location>
        <begin position="334"/>
        <end position="378"/>
    </location>
</feature>
<gene>
    <name evidence="4" type="ORF">PGQ11_003995</name>
</gene>
<feature type="compositionally biased region" description="Polar residues" evidence="2">
    <location>
        <begin position="151"/>
        <end position="163"/>
    </location>
</feature>
<dbReference type="InterPro" id="IPR013083">
    <property type="entry name" value="Znf_RING/FYVE/PHD"/>
</dbReference>
<feature type="compositionally biased region" description="Basic and acidic residues" evidence="2">
    <location>
        <begin position="244"/>
        <end position="272"/>
    </location>
</feature>
<feature type="region of interest" description="Disordered" evidence="2">
    <location>
        <begin position="395"/>
        <end position="507"/>
    </location>
</feature>
<dbReference type="Gene3D" id="3.30.40.10">
    <property type="entry name" value="Zinc/RING finger domain, C3HC4 (zinc finger)"/>
    <property type="match status" value="1"/>
</dbReference>
<feature type="compositionally biased region" description="Low complexity" evidence="2">
    <location>
        <begin position="468"/>
        <end position="477"/>
    </location>
</feature>
<keyword evidence="1" id="KW-0479">Metal-binding</keyword>
<feature type="compositionally biased region" description="Basic and acidic residues" evidence="2">
    <location>
        <begin position="197"/>
        <end position="213"/>
    </location>
</feature>
<feature type="compositionally biased region" description="Basic and acidic residues" evidence="2">
    <location>
        <begin position="341"/>
        <end position="356"/>
    </location>
</feature>
<organism evidence="4 5">
    <name type="scientific">Apiospora arundinis</name>
    <dbReference type="NCBI Taxonomy" id="335852"/>
    <lineage>
        <taxon>Eukaryota</taxon>
        <taxon>Fungi</taxon>
        <taxon>Dikarya</taxon>
        <taxon>Ascomycota</taxon>
        <taxon>Pezizomycotina</taxon>
        <taxon>Sordariomycetes</taxon>
        <taxon>Xylariomycetidae</taxon>
        <taxon>Amphisphaeriales</taxon>
        <taxon>Apiosporaceae</taxon>
        <taxon>Apiospora</taxon>
    </lineage>
</organism>